<feature type="signal peptide" evidence="1">
    <location>
        <begin position="1"/>
        <end position="26"/>
    </location>
</feature>
<gene>
    <name evidence="2" type="ORF">VAT7223_04027</name>
</gene>
<proteinExistence type="predicted"/>
<evidence type="ECO:0000256" key="1">
    <source>
        <dbReference type="SAM" id="SignalP"/>
    </source>
</evidence>
<dbReference type="RefSeq" id="WP_050650569.1">
    <property type="nucleotide sequence ID" value="NZ_AP025461.1"/>
</dbReference>
<dbReference type="GeneID" id="94235623"/>
<protein>
    <submittedName>
        <fullName evidence="2">Uncharacterized protein</fullName>
    </submittedName>
</protein>
<keyword evidence="1" id="KW-0732">Signal</keyword>
<name>A0A1C3J3E9_9VIBR</name>
<feature type="chain" id="PRO_5008676239" evidence="1">
    <location>
        <begin position="27"/>
        <end position="98"/>
    </location>
</feature>
<reference evidence="3" key="1">
    <citation type="submission" date="2016-06" db="EMBL/GenBank/DDBJ databases">
        <authorList>
            <person name="Rodrigo-Torres Lidia"/>
            <person name="Arahal R.David."/>
        </authorList>
    </citation>
    <scope>NUCLEOTIDE SEQUENCE [LARGE SCALE GENOMIC DNA]</scope>
    <source>
        <strain evidence="3">CECT 7223</strain>
    </source>
</reference>
<accession>A0A1C3J3E9</accession>
<dbReference type="EMBL" id="FLQP01000081">
    <property type="protein sequence ID" value="SBS68088.1"/>
    <property type="molecule type" value="Genomic_DNA"/>
</dbReference>
<evidence type="ECO:0000313" key="2">
    <source>
        <dbReference type="EMBL" id="SBS68088.1"/>
    </source>
</evidence>
<dbReference type="Proteomes" id="UP000092876">
    <property type="component" value="Unassembled WGS sequence"/>
</dbReference>
<sequence>MSSFLKQKYILVAVALFSLTSSSVFADMFQPSHSCSKPYKPYQFNHQYEVDNFNEDVRRYKECINDFVEEQNDAVRKHSNAAEEAIDDWNNFVSYELN</sequence>
<dbReference type="AlphaFoldDB" id="A0A1C3J3E9"/>
<evidence type="ECO:0000313" key="3">
    <source>
        <dbReference type="Proteomes" id="UP000092876"/>
    </source>
</evidence>
<organism evidence="2 3">
    <name type="scientific">Vibrio atlanticus</name>
    <dbReference type="NCBI Taxonomy" id="693153"/>
    <lineage>
        <taxon>Bacteria</taxon>
        <taxon>Pseudomonadati</taxon>
        <taxon>Pseudomonadota</taxon>
        <taxon>Gammaproteobacteria</taxon>
        <taxon>Vibrionales</taxon>
        <taxon>Vibrionaceae</taxon>
        <taxon>Vibrio</taxon>
    </lineage>
</organism>